<evidence type="ECO:0000313" key="1">
    <source>
        <dbReference type="EMBL" id="EAR82826.2"/>
    </source>
</evidence>
<reference evidence="2" key="1">
    <citation type="journal article" date="2006" name="PLoS Biol.">
        <title>Macronuclear genome sequence of the ciliate Tetrahymena thermophila, a model eukaryote.</title>
        <authorList>
            <person name="Eisen J.A."/>
            <person name="Coyne R.S."/>
            <person name="Wu M."/>
            <person name="Wu D."/>
            <person name="Thiagarajan M."/>
            <person name="Wortman J.R."/>
            <person name="Badger J.H."/>
            <person name="Ren Q."/>
            <person name="Amedeo P."/>
            <person name="Jones K.M."/>
            <person name="Tallon L.J."/>
            <person name="Delcher A.L."/>
            <person name="Salzberg S.L."/>
            <person name="Silva J.C."/>
            <person name="Haas B.J."/>
            <person name="Majoros W.H."/>
            <person name="Farzad M."/>
            <person name="Carlton J.M."/>
            <person name="Smith R.K. Jr."/>
            <person name="Garg J."/>
            <person name="Pearlman R.E."/>
            <person name="Karrer K.M."/>
            <person name="Sun L."/>
            <person name="Manning G."/>
            <person name="Elde N.C."/>
            <person name="Turkewitz A.P."/>
            <person name="Asai D.J."/>
            <person name="Wilkes D.E."/>
            <person name="Wang Y."/>
            <person name="Cai H."/>
            <person name="Collins K."/>
            <person name="Stewart B.A."/>
            <person name="Lee S.R."/>
            <person name="Wilamowska K."/>
            <person name="Weinberg Z."/>
            <person name="Ruzzo W.L."/>
            <person name="Wloga D."/>
            <person name="Gaertig J."/>
            <person name="Frankel J."/>
            <person name="Tsao C.-C."/>
            <person name="Gorovsky M.A."/>
            <person name="Keeling P.J."/>
            <person name="Waller R.F."/>
            <person name="Patron N.J."/>
            <person name="Cherry J.M."/>
            <person name="Stover N.A."/>
            <person name="Krieger C.J."/>
            <person name="del Toro C."/>
            <person name="Ryder H.F."/>
            <person name="Williamson S.C."/>
            <person name="Barbeau R.A."/>
            <person name="Hamilton E.P."/>
            <person name="Orias E."/>
        </authorList>
    </citation>
    <scope>NUCLEOTIDE SEQUENCE [LARGE SCALE GENOMIC DNA]</scope>
    <source>
        <strain evidence="2">SB210</strain>
    </source>
</reference>
<accession>Q22C36</accession>
<name>Q22C36_TETTS</name>
<dbReference type="KEGG" id="tet:TTHERM_01080340"/>
<sequence length="141" mass="16195">MICIYKRENQIGNDGASAIGRALAAITSVIEQNRNTRTYKCTQNKSQKNINLCQLYIILFKNFNIGDQGAQNIGLGLSNCTLLTNLEFLIVQIYFIYNFKTKYFQAFLLKFELNKQNLQNVLNAQLNMICIKKRKNQIGDD</sequence>
<dbReference type="AlphaFoldDB" id="Q22C36"/>
<dbReference type="InParanoid" id="Q22C36"/>
<dbReference type="Proteomes" id="UP000009168">
    <property type="component" value="Unassembled WGS sequence"/>
</dbReference>
<proteinExistence type="predicted"/>
<dbReference type="Gene3D" id="3.80.10.10">
    <property type="entry name" value="Ribonuclease Inhibitor"/>
    <property type="match status" value="1"/>
</dbReference>
<dbReference type="RefSeq" id="XP_001030489.2">
    <property type="nucleotide sequence ID" value="XM_001030489.2"/>
</dbReference>
<dbReference type="GeneID" id="7832286"/>
<keyword evidence="2" id="KW-1185">Reference proteome</keyword>
<organism evidence="1 2">
    <name type="scientific">Tetrahymena thermophila (strain SB210)</name>
    <dbReference type="NCBI Taxonomy" id="312017"/>
    <lineage>
        <taxon>Eukaryota</taxon>
        <taxon>Sar</taxon>
        <taxon>Alveolata</taxon>
        <taxon>Ciliophora</taxon>
        <taxon>Intramacronucleata</taxon>
        <taxon>Oligohymenophorea</taxon>
        <taxon>Hymenostomatida</taxon>
        <taxon>Tetrahymenina</taxon>
        <taxon>Tetrahymenidae</taxon>
        <taxon>Tetrahymena</taxon>
    </lineage>
</organism>
<dbReference type="InterPro" id="IPR032675">
    <property type="entry name" value="LRR_dom_sf"/>
</dbReference>
<protein>
    <submittedName>
        <fullName evidence="1">Uncharacterized protein</fullName>
    </submittedName>
</protein>
<dbReference type="HOGENOM" id="CLU_1191984_0_0_1"/>
<evidence type="ECO:0000313" key="2">
    <source>
        <dbReference type="Proteomes" id="UP000009168"/>
    </source>
</evidence>
<gene>
    <name evidence="1" type="ORF">TTHERM_01080340</name>
</gene>
<dbReference type="EMBL" id="GG662470">
    <property type="protein sequence ID" value="EAR82826.2"/>
    <property type="molecule type" value="Genomic_DNA"/>
</dbReference>